<dbReference type="InterPro" id="IPR045089">
    <property type="entry name" value="PGGT1B-like"/>
</dbReference>
<dbReference type="EMBL" id="OZ021735">
    <property type="protein sequence ID" value="CAK9310422.1"/>
    <property type="molecule type" value="Genomic_DNA"/>
</dbReference>
<dbReference type="Pfam" id="PF07800">
    <property type="entry name" value="DUF1644"/>
    <property type="match status" value="1"/>
</dbReference>
<dbReference type="Gene3D" id="1.50.10.20">
    <property type="match status" value="1"/>
</dbReference>
<dbReference type="CDD" id="cd02894">
    <property type="entry name" value="GGTase-II"/>
    <property type="match status" value="1"/>
</dbReference>
<evidence type="ECO:0000313" key="15">
    <source>
        <dbReference type="Proteomes" id="UP001642487"/>
    </source>
</evidence>
<feature type="signal peptide" evidence="12">
    <location>
        <begin position="1"/>
        <end position="22"/>
    </location>
</feature>
<evidence type="ECO:0000256" key="6">
    <source>
        <dbReference type="ARBA" id="ARBA00022723"/>
    </source>
</evidence>
<keyword evidence="12" id="KW-0732">Signal</keyword>
<evidence type="ECO:0000256" key="10">
    <source>
        <dbReference type="SAM" id="Coils"/>
    </source>
</evidence>
<keyword evidence="5" id="KW-0808">Transferase</keyword>
<evidence type="ECO:0000256" key="7">
    <source>
        <dbReference type="ARBA" id="ARBA00022737"/>
    </source>
</evidence>
<feature type="compositionally biased region" description="Low complexity" evidence="11">
    <location>
        <begin position="829"/>
        <end position="842"/>
    </location>
</feature>
<proteinExistence type="inferred from homology"/>
<feature type="compositionally biased region" description="Polar residues" evidence="11">
    <location>
        <begin position="764"/>
        <end position="790"/>
    </location>
</feature>
<sequence>MHSHHFCLLLILISRRSRLVQAGFDCYWGRPFRWGNWQLRSMLNTYYPLKRSFCAQRKDDFQSVVMEHLRMNGAYWGLTALDILGKLNTVNADEVVSWVMSCQHESGGFSGNVGHDPHILYTLSAVQVLALFDKLDVLDVDKVTNYIVGLQNEDGSFSGDIWGEVDSRFSYIAILCLSLLHQLDKINVEKAVNFIVSCKNMDGGFGCTPGGESHSGQIFCCVGALALTGSLHHVDKDLLGWWLCERQVKSGGLNGRPEKLPDVCYSWWVLSSLIMIDRVHWINKEKLIKFILDCQDTENGGISDRPDDAVDVYHTYFGIAGLSLLEYPSLKAIDPAYALPVDVVNRIRLGKKTNLTAAHPTNPSSAATVSNGATHLGEQNNAFVWVTTPSNGQSHSLFAICDSGVFDNSPAAQFLSFLRFLHHSSTLESSSPIDDKGSVLIIKMPKIRRARSLSLETSRKSPYPVSQNHTESCKNVNSLESAQNVKEWEEARCPICMEHPHNAVLLKCSSHERGCRPYMCNNSYRHSNCFEQFCKLYGPIPLITKLQEIPFTRAVSHRQMVECPPAVQNGLGRNQLASELICPLCRGGIYGYIVVEPARQYMNSKVRSCSSEICDFSGTYSELRKHARSEHPYVRPLEVDPVRRHDWVRWQRERDFEDVLSLVQSNHAVDSDEESFTRAIRFWMSSFVTEMYDSLMDLLSDSMLDALRDLESLQERMENVQRDLNTSFSTGVGNNLSLETRPYSQHARWRDFRSSHHMPRATQPHGQNQRQRAMESTSQSRRLRWRSQTSFDRHQRSFESTSHTLEPRRQHGSMYKSDPHSSRLRWRNQRWSSSSSSNRNER</sequence>
<comment type="similarity">
    <text evidence="2">Belongs to the protein prenyltransferase subunit beta family.</text>
</comment>
<evidence type="ECO:0000256" key="9">
    <source>
        <dbReference type="ARBA" id="ARBA00047658"/>
    </source>
</evidence>
<name>A0ABP0XRU1_9ROSI</name>
<keyword evidence="15" id="KW-1185">Reference proteome</keyword>
<dbReference type="PANTHER" id="PTHR11774:SF16">
    <property type="entry name" value="GERANYLGERANYL TRANSFERASE TYPE-2 SUBUNIT BETA 1-RELATED"/>
    <property type="match status" value="1"/>
</dbReference>
<dbReference type="EC" id="2.5.1.60" evidence="3"/>
<comment type="catalytic activity">
    <reaction evidence="9">
        <text>geranylgeranyl diphosphate + L-cysteinyl-[protein] = S-geranylgeranyl-L-cysteinyl-[protein] + diphosphate</text>
        <dbReference type="Rhea" id="RHEA:21240"/>
        <dbReference type="Rhea" id="RHEA-COMP:10131"/>
        <dbReference type="Rhea" id="RHEA-COMP:11537"/>
        <dbReference type="ChEBI" id="CHEBI:29950"/>
        <dbReference type="ChEBI" id="CHEBI:33019"/>
        <dbReference type="ChEBI" id="CHEBI:57533"/>
        <dbReference type="ChEBI" id="CHEBI:86021"/>
        <dbReference type="EC" id="2.5.1.60"/>
    </reaction>
</comment>
<organism evidence="14 15">
    <name type="scientific">Citrullus colocynthis</name>
    <name type="common">colocynth</name>
    <dbReference type="NCBI Taxonomy" id="252529"/>
    <lineage>
        <taxon>Eukaryota</taxon>
        <taxon>Viridiplantae</taxon>
        <taxon>Streptophyta</taxon>
        <taxon>Embryophyta</taxon>
        <taxon>Tracheophyta</taxon>
        <taxon>Spermatophyta</taxon>
        <taxon>Magnoliopsida</taxon>
        <taxon>eudicotyledons</taxon>
        <taxon>Gunneridae</taxon>
        <taxon>Pentapetalae</taxon>
        <taxon>rosids</taxon>
        <taxon>fabids</taxon>
        <taxon>Cucurbitales</taxon>
        <taxon>Cucurbitaceae</taxon>
        <taxon>Benincaseae</taxon>
        <taxon>Citrullus</taxon>
    </lineage>
</organism>
<dbReference type="Proteomes" id="UP001642487">
    <property type="component" value="Chromosome 1"/>
</dbReference>
<accession>A0ABP0XRU1</accession>
<protein>
    <recommendedName>
        <fullName evidence="3">protein geranylgeranyltransferase type II</fullName>
        <ecNumber evidence="3">2.5.1.60</ecNumber>
    </recommendedName>
</protein>
<evidence type="ECO:0000256" key="3">
    <source>
        <dbReference type="ARBA" id="ARBA00012656"/>
    </source>
</evidence>
<dbReference type="InterPro" id="IPR001330">
    <property type="entry name" value="Prenyltrans"/>
</dbReference>
<keyword evidence="8" id="KW-0862">Zinc</keyword>
<keyword evidence="6" id="KW-0479">Metal-binding</keyword>
<dbReference type="InterPro" id="IPR026873">
    <property type="entry name" value="Ptb1"/>
</dbReference>
<reference evidence="14 15" key="1">
    <citation type="submission" date="2024-03" db="EMBL/GenBank/DDBJ databases">
        <authorList>
            <person name="Gkanogiannis A."/>
            <person name="Becerra Lopez-Lavalle L."/>
        </authorList>
    </citation>
    <scope>NUCLEOTIDE SEQUENCE [LARGE SCALE GENOMIC DNA]</scope>
</reference>
<evidence type="ECO:0000259" key="13">
    <source>
        <dbReference type="Pfam" id="PF00432"/>
    </source>
</evidence>
<feature type="coiled-coil region" evidence="10">
    <location>
        <begin position="696"/>
        <end position="730"/>
    </location>
</feature>
<evidence type="ECO:0000256" key="11">
    <source>
        <dbReference type="SAM" id="MobiDB-lite"/>
    </source>
</evidence>
<evidence type="ECO:0000256" key="1">
    <source>
        <dbReference type="ARBA" id="ARBA00001947"/>
    </source>
</evidence>
<keyword evidence="10" id="KW-0175">Coiled coil</keyword>
<evidence type="ECO:0000313" key="14">
    <source>
        <dbReference type="EMBL" id="CAK9310422.1"/>
    </source>
</evidence>
<evidence type="ECO:0000256" key="5">
    <source>
        <dbReference type="ARBA" id="ARBA00022679"/>
    </source>
</evidence>
<evidence type="ECO:0000256" key="2">
    <source>
        <dbReference type="ARBA" id="ARBA00010497"/>
    </source>
</evidence>
<evidence type="ECO:0000256" key="12">
    <source>
        <dbReference type="SAM" id="SignalP"/>
    </source>
</evidence>
<dbReference type="Pfam" id="PF00432">
    <property type="entry name" value="Prenyltrans"/>
    <property type="match status" value="1"/>
</dbReference>
<evidence type="ECO:0000256" key="8">
    <source>
        <dbReference type="ARBA" id="ARBA00022833"/>
    </source>
</evidence>
<dbReference type="PANTHER" id="PTHR11774">
    <property type="entry name" value="GERANYLGERANYL TRANSFERASE TYPE BETA SUBUNIT"/>
    <property type="match status" value="1"/>
</dbReference>
<keyword evidence="7" id="KW-0677">Repeat</keyword>
<feature type="region of interest" description="Disordered" evidence="11">
    <location>
        <begin position="756"/>
        <end position="842"/>
    </location>
</feature>
<comment type="cofactor">
    <cofactor evidence="1">
        <name>Zn(2+)</name>
        <dbReference type="ChEBI" id="CHEBI:29105"/>
    </cofactor>
</comment>
<evidence type="ECO:0000256" key="4">
    <source>
        <dbReference type="ARBA" id="ARBA00022602"/>
    </source>
</evidence>
<keyword evidence="4" id="KW-0637">Prenyltransferase</keyword>
<feature type="domain" description="Prenyltransferase alpha-alpha toroid" evidence="13">
    <location>
        <begin position="61"/>
        <end position="338"/>
    </location>
</feature>
<dbReference type="SUPFAM" id="SSF48239">
    <property type="entry name" value="Terpenoid cyclases/Protein prenyltransferases"/>
    <property type="match status" value="1"/>
</dbReference>
<dbReference type="InterPro" id="IPR012866">
    <property type="entry name" value="DUF1644"/>
</dbReference>
<gene>
    <name evidence="14" type="ORF">CITCOLO1_LOCUS2045</name>
</gene>
<feature type="chain" id="PRO_5045910467" description="protein geranylgeranyltransferase type II" evidence="12">
    <location>
        <begin position="23"/>
        <end position="842"/>
    </location>
</feature>
<dbReference type="InterPro" id="IPR008930">
    <property type="entry name" value="Terpenoid_cyclase/PrenylTrfase"/>
</dbReference>